<organism evidence="2 3">
    <name type="scientific">Dacryopinax primogenitus (strain DJM 731)</name>
    <name type="common">Brown rot fungus</name>
    <dbReference type="NCBI Taxonomy" id="1858805"/>
    <lineage>
        <taxon>Eukaryota</taxon>
        <taxon>Fungi</taxon>
        <taxon>Dikarya</taxon>
        <taxon>Basidiomycota</taxon>
        <taxon>Agaricomycotina</taxon>
        <taxon>Dacrymycetes</taxon>
        <taxon>Dacrymycetales</taxon>
        <taxon>Dacrymycetaceae</taxon>
        <taxon>Dacryopinax</taxon>
    </lineage>
</organism>
<feature type="domain" description="PPM-type phosphatase" evidence="1">
    <location>
        <begin position="2"/>
        <end position="105"/>
    </location>
</feature>
<evidence type="ECO:0000259" key="1">
    <source>
        <dbReference type="Pfam" id="PF00481"/>
    </source>
</evidence>
<protein>
    <recommendedName>
        <fullName evidence="1">PPM-type phosphatase domain-containing protein</fullName>
    </recommendedName>
</protein>
<dbReference type="AlphaFoldDB" id="M5G3G0"/>
<dbReference type="Pfam" id="PF00481">
    <property type="entry name" value="PP2C"/>
    <property type="match status" value="1"/>
</dbReference>
<keyword evidence="3" id="KW-1185">Reference proteome</keyword>
<sequence>MSNSNEVKRIQDEHPGEACIIEDQILGKTLVTRTLGDWDQKWPKGMVGRLYPFLPFVSNKVPLIRKRLLTNSISPPYQTARADVTHEKLSGGRVIVIVASDGLPDNSARLTLDQHPDVEKRKQDMIQSWVRSASRKPLEGLEAERIMRDVLGGTDERKVLMNITDWFQLSIWDDLTLIVIDLSFPEERSD</sequence>
<evidence type="ECO:0000313" key="3">
    <source>
        <dbReference type="Proteomes" id="UP000030653"/>
    </source>
</evidence>
<dbReference type="HOGENOM" id="CLU_1427927_0_0_1"/>
<dbReference type="SUPFAM" id="SSF81606">
    <property type="entry name" value="PP2C-like"/>
    <property type="match status" value="1"/>
</dbReference>
<dbReference type="STRING" id="1858805.M5G3G0"/>
<dbReference type="OrthoDB" id="19329at2759"/>
<dbReference type="RefSeq" id="XP_040631650.1">
    <property type="nucleotide sequence ID" value="XM_040769755.1"/>
</dbReference>
<dbReference type="InterPro" id="IPR036457">
    <property type="entry name" value="PPM-type-like_dom_sf"/>
</dbReference>
<accession>M5G3G0</accession>
<dbReference type="Gene3D" id="3.60.40.10">
    <property type="entry name" value="PPM-type phosphatase domain"/>
    <property type="match status" value="1"/>
</dbReference>
<dbReference type="Proteomes" id="UP000030653">
    <property type="component" value="Unassembled WGS sequence"/>
</dbReference>
<reference evidence="2 3" key="1">
    <citation type="journal article" date="2012" name="Science">
        <title>The Paleozoic origin of enzymatic lignin decomposition reconstructed from 31 fungal genomes.</title>
        <authorList>
            <person name="Floudas D."/>
            <person name="Binder M."/>
            <person name="Riley R."/>
            <person name="Barry K."/>
            <person name="Blanchette R.A."/>
            <person name="Henrissat B."/>
            <person name="Martinez A.T."/>
            <person name="Otillar R."/>
            <person name="Spatafora J.W."/>
            <person name="Yadav J.S."/>
            <person name="Aerts A."/>
            <person name="Benoit I."/>
            <person name="Boyd A."/>
            <person name="Carlson A."/>
            <person name="Copeland A."/>
            <person name="Coutinho P.M."/>
            <person name="de Vries R.P."/>
            <person name="Ferreira P."/>
            <person name="Findley K."/>
            <person name="Foster B."/>
            <person name="Gaskell J."/>
            <person name="Glotzer D."/>
            <person name="Gorecki P."/>
            <person name="Heitman J."/>
            <person name="Hesse C."/>
            <person name="Hori C."/>
            <person name="Igarashi K."/>
            <person name="Jurgens J.A."/>
            <person name="Kallen N."/>
            <person name="Kersten P."/>
            <person name="Kohler A."/>
            <person name="Kuees U."/>
            <person name="Kumar T.K.A."/>
            <person name="Kuo A."/>
            <person name="LaButti K."/>
            <person name="Larrondo L.F."/>
            <person name="Lindquist E."/>
            <person name="Ling A."/>
            <person name="Lombard V."/>
            <person name="Lucas S."/>
            <person name="Lundell T."/>
            <person name="Martin R."/>
            <person name="McLaughlin D.J."/>
            <person name="Morgenstern I."/>
            <person name="Morin E."/>
            <person name="Murat C."/>
            <person name="Nagy L.G."/>
            <person name="Nolan M."/>
            <person name="Ohm R.A."/>
            <person name="Patyshakuliyeva A."/>
            <person name="Rokas A."/>
            <person name="Ruiz-Duenas F.J."/>
            <person name="Sabat G."/>
            <person name="Salamov A."/>
            <person name="Samejima M."/>
            <person name="Schmutz J."/>
            <person name="Slot J.C."/>
            <person name="St John F."/>
            <person name="Stenlid J."/>
            <person name="Sun H."/>
            <person name="Sun S."/>
            <person name="Syed K."/>
            <person name="Tsang A."/>
            <person name="Wiebenga A."/>
            <person name="Young D."/>
            <person name="Pisabarro A."/>
            <person name="Eastwood D.C."/>
            <person name="Martin F."/>
            <person name="Cullen D."/>
            <person name="Grigoriev I.V."/>
            <person name="Hibbett D.S."/>
        </authorList>
    </citation>
    <scope>NUCLEOTIDE SEQUENCE [LARGE SCALE GENOMIC DNA]</scope>
    <source>
        <strain evidence="2 3">DJM-731 SS1</strain>
    </source>
</reference>
<gene>
    <name evidence="2" type="ORF">DACRYDRAFT_114088</name>
</gene>
<dbReference type="InterPro" id="IPR001932">
    <property type="entry name" value="PPM-type_phosphatase-like_dom"/>
</dbReference>
<evidence type="ECO:0000313" key="2">
    <source>
        <dbReference type="EMBL" id="EJU04756.1"/>
    </source>
</evidence>
<proteinExistence type="predicted"/>
<dbReference type="EMBL" id="JH795857">
    <property type="protein sequence ID" value="EJU04756.1"/>
    <property type="molecule type" value="Genomic_DNA"/>
</dbReference>
<name>M5G3G0_DACPD</name>
<dbReference type="GeneID" id="63684817"/>